<name>A0A0J8AIX1_BETVV</name>
<sequence>MQKSYSIERFHDDIIDALTHEETRSDNANLVPIPTQTRASGDSEKIEMLPLSDLFNVPTQPKSTEIEAPAADFQSQALGHEIREESQPIVGDGISQTLNYLLDNVASQLAA</sequence>
<accession>A0A0J8AIX1</accession>
<evidence type="ECO:0000313" key="1">
    <source>
        <dbReference type="EMBL" id="KMS87377.1"/>
    </source>
</evidence>
<dbReference type="Proteomes" id="UP000035740">
    <property type="component" value="Unassembled WGS sequence"/>
</dbReference>
<dbReference type="Gramene" id="KMS87377">
    <property type="protein sequence ID" value="KMS87377"/>
    <property type="gene ID" value="BVRB_033590"/>
</dbReference>
<proteinExistence type="predicted"/>
<dbReference type="EMBL" id="KQ105456">
    <property type="protein sequence ID" value="KMS87377.1"/>
    <property type="molecule type" value="Genomic_DNA"/>
</dbReference>
<dbReference type="AlphaFoldDB" id="A0A0J8AIX1"/>
<evidence type="ECO:0000313" key="2">
    <source>
        <dbReference type="Proteomes" id="UP000035740"/>
    </source>
</evidence>
<protein>
    <submittedName>
        <fullName evidence="1">Uncharacterized protein</fullName>
    </submittedName>
</protein>
<organism evidence="1 2">
    <name type="scientific">Beta vulgaris subsp. vulgaris</name>
    <name type="common">Beet</name>
    <dbReference type="NCBI Taxonomy" id="3555"/>
    <lineage>
        <taxon>Eukaryota</taxon>
        <taxon>Viridiplantae</taxon>
        <taxon>Streptophyta</taxon>
        <taxon>Embryophyta</taxon>
        <taxon>Tracheophyta</taxon>
        <taxon>Spermatophyta</taxon>
        <taxon>Magnoliopsida</taxon>
        <taxon>eudicotyledons</taxon>
        <taxon>Gunneridae</taxon>
        <taxon>Pentapetalae</taxon>
        <taxon>Caryophyllales</taxon>
        <taxon>Chenopodiaceae</taxon>
        <taxon>Betoideae</taxon>
        <taxon>Beta</taxon>
    </lineage>
</organism>
<gene>
    <name evidence="1" type="ORF">BVRB_033590</name>
</gene>
<reference evidence="1 2" key="1">
    <citation type="journal article" date="2014" name="Nature">
        <title>The genome of the recently domesticated crop plant sugar beet (Beta vulgaris).</title>
        <authorList>
            <person name="Dohm J.C."/>
            <person name="Minoche A.E."/>
            <person name="Holtgrawe D."/>
            <person name="Capella-Gutierrez S."/>
            <person name="Zakrzewski F."/>
            <person name="Tafer H."/>
            <person name="Rupp O."/>
            <person name="Sorensen T.R."/>
            <person name="Stracke R."/>
            <person name="Reinhardt R."/>
            <person name="Goesmann A."/>
            <person name="Kraft T."/>
            <person name="Schulz B."/>
            <person name="Stadler P.F."/>
            <person name="Schmidt T."/>
            <person name="Gabaldon T."/>
            <person name="Lehrach H."/>
            <person name="Weisshaar B."/>
            <person name="Himmelbauer H."/>
        </authorList>
    </citation>
    <scope>NUCLEOTIDE SEQUENCE [LARGE SCALE GENOMIC DNA]</scope>
    <source>
        <tissue evidence="1">Taproot</tissue>
    </source>
</reference>
<keyword evidence="2" id="KW-1185">Reference proteome</keyword>